<sequence>MAKGHTIPILQLAHLLLRHGAAVTLLTTPGNRPFVSSYLPSSSAAAITVVDIPFPQNIPGIPSGVESTDKLPDISLLFEFAAATKLMKPQFEQTLQSLLPNINFMITDDFLGWTLDSANKFRIPRFVYYAMGAFALSVTIAVARGRFLVEKRGNTDLIRVNEFPWIKIEKEDFDPLFLDPEFLGTTYHDFVFENIEASSKSHGIVMNSFYELEPVYIETWSSTIGPPMWCIGPLCLAEEKKTKPENHQKPWWIDWLDQMEEKGGKVLYAAFGTQVPISPSQFNEIKIGLEKSGVNFLWVVRANESQLELGFEKRVQNRGIVVREWVDQREILEHKSVLGFLSQCGSSSMMESISAKVPILALPMMWEQPLNAKFVVEEMKVGLRVETCNRVVKWESLAMAAKELMEGEIGVEVRKNVAEVGGAAVRAVEEGGSSWRRLNQLINELHQTRNTAGHVSRRRSGHLDGAPPKLTTVVGLCRRNYWLYSNTEPQTHASSLNGRSRVFTTPLLYFPM</sequence>
<keyword evidence="5" id="KW-0472">Membrane</keyword>
<organism evidence="7 8">
    <name type="scientific">Rehmannia glutinosa</name>
    <name type="common">Chinese foxglove</name>
    <dbReference type="NCBI Taxonomy" id="99300"/>
    <lineage>
        <taxon>Eukaryota</taxon>
        <taxon>Viridiplantae</taxon>
        <taxon>Streptophyta</taxon>
        <taxon>Embryophyta</taxon>
        <taxon>Tracheophyta</taxon>
        <taxon>Spermatophyta</taxon>
        <taxon>Magnoliopsida</taxon>
        <taxon>eudicotyledons</taxon>
        <taxon>Gunneridae</taxon>
        <taxon>Pentapetalae</taxon>
        <taxon>asterids</taxon>
        <taxon>lamiids</taxon>
        <taxon>Lamiales</taxon>
        <taxon>Orobanchaceae</taxon>
        <taxon>Rehmannieae</taxon>
        <taxon>Rehmannia</taxon>
    </lineage>
</organism>
<evidence type="ECO:0000256" key="4">
    <source>
        <dbReference type="RuleBase" id="RU362057"/>
    </source>
</evidence>
<keyword evidence="3" id="KW-0328">Glycosyltransferase</keyword>
<keyword evidence="8" id="KW-1185">Reference proteome</keyword>
<dbReference type="EC" id="2.4.1.-" evidence="4"/>
<dbReference type="PANTHER" id="PTHR48047:SF51">
    <property type="entry name" value="GLYCOSYLTRANSFERASE"/>
    <property type="match status" value="1"/>
</dbReference>
<comment type="caution">
    <text evidence="7">The sequence shown here is derived from an EMBL/GenBank/DDBJ whole genome shotgun (WGS) entry which is preliminary data.</text>
</comment>
<dbReference type="CDD" id="cd03784">
    <property type="entry name" value="GT1_Gtf-like"/>
    <property type="match status" value="1"/>
</dbReference>
<keyword evidence="6" id="KW-0732">Signal</keyword>
<keyword evidence="5" id="KW-1133">Transmembrane helix</keyword>
<dbReference type="Pfam" id="PF00201">
    <property type="entry name" value="UDPGT"/>
    <property type="match status" value="1"/>
</dbReference>
<evidence type="ECO:0000256" key="5">
    <source>
        <dbReference type="SAM" id="Phobius"/>
    </source>
</evidence>
<dbReference type="SUPFAM" id="SSF53756">
    <property type="entry name" value="UDP-Glycosyltransferase/glycogen phosphorylase"/>
    <property type="match status" value="1"/>
</dbReference>
<dbReference type="Gene3D" id="3.40.50.2000">
    <property type="entry name" value="Glycogen Phosphorylase B"/>
    <property type="match status" value="2"/>
</dbReference>
<feature type="signal peptide" evidence="6">
    <location>
        <begin position="1"/>
        <end position="22"/>
    </location>
</feature>
<name>A0ABR0X8T8_REHGL</name>
<keyword evidence="2 3" id="KW-0808">Transferase</keyword>
<keyword evidence="5" id="KW-0812">Transmembrane</keyword>
<dbReference type="PROSITE" id="PS00375">
    <property type="entry name" value="UDPGT"/>
    <property type="match status" value="1"/>
</dbReference>
<dbReference type="InterPro" id="IPR002213">
    <property type="entry name" value="UDP_glucos_trans"/>
</dbReference>
<gene>
    <name evidence="7" type="ORF">DH2020_009424</name>
</gene>
<protein>
    <recommendedName>
        <fullName evidence="4">Glycosyltransferase</fullName>
        <ecNumber evidence="4">2.4.1.-</ecNumber>
    </recommendedName>
</protein>
<evidence type="ECO:0000256" key="1">
    <source>
        <dbReference type="ARBA" id="ARBA00009995"/>
    </source>
</evidence>
<evidence type="ECO:0000256" key="6">
    <source>
        <dbReference type="SAM" id="SignalP"/>
    </source>
</evidence>
<reference evidence="7 8" key="1">
    <citation type="journal article" date="2021" name="Comput. Struct. Biotechnol. J.">
        <title>De novo genome assembly of the potent medicinal plant Rehmannia glutinosa using nanopore technology.</title>
        <authorList>
            <person name="Ma L."/>
            <person name="Dong C."/>
            <person name="Song C."/>
            <person name="Wang X."/>
            <person name="Zheng X."/>
            <person name="Niu Y."/>
            <person name="Chen S."/>
            <person name="Feng W."/>
        </authorList>
    </citation>
    <scope>NUCLEOTIDE SEQUENCE [LARGE SCALE GENOMIC DNA]</scope>
    <source>
        <strain evidence="7">DH-2019</strain>
    </source>
</reference>
<evidence type="ECO:0000313" key="8">
    <source>
        <dbReference type="Proteomes" id="UP001318860"/>
    </source>
</evidence>
<proteinExistence type="inferred from homology"/>
<evidence type="ECO:0000313" key="7">
    <source>
        <dbReference type="EMBL" id="KAK6155176.1"/>
    </source>
</evidence>
<dbReference type="Proteomes" id="UP001318860">
    <property type="component" value="Unassembled WGS sequence"/>
</dbReference>
<evidence type="ECO:0000256" key="2">
    <source>
        <dbReference type="ARBA" id="ARBA00022679"/>
    </source>
</evidence>
<dbReference type="InterPro" id="IPR035595">
    <property type="entry name" value="UDP_glycos_trans_CS"/>
</dbReference>
<dbReference type="EMBL" id="JABTTQ020000005">
    <property type="protein sequence ID" value="KAK6155176.1"/>
    <property type="molecule type" value="Genomic_DNA"/>
</dbReference>
<comment type="similarity">
    <text evidence="1 3">Belongs to the UDP-glycosyltransferase family.</text>
</comment>
<feature type="transmembrane region" description="Helical" evidence="5">
    <location>
        <begin position="126"/>
        <end position="143"/>
    </location>
</feature>
<feature type="chain" id="PRO_5047285184" description="Glycosyltransferase" evidence="6">
    <location>
        <begin position="23"/>
        <end position="512"/>
    </location>
</feature>
<accession>A0ABR0X8T8</accession>
<dbReference type="PANTHER" id="PTHR48047">
    <property type="entry name" value="GLYCOSYLTRANSFERASE"/>
    <property type="match status" value="1"/>
</dbReference>
<evidence type="ECO:0000256" key="3">
    <source>
        <dbReference type="RuleBase" id="RU003718"/>
    </source>
</evidence>